<dbReference type="InterPro" id="IPR002579">
    <property type="entry name" value="Met_Sox_Rdtase_MsrB_dom"/>
</dbReference>
<dbReference type="PANTHER" id="PTHR10173:SF52">
    <property type="entry name" value="METHIONINE-R-SULFOXIDE REDUCTASE B1"/>
    <property type="match status" value="1"/>
</dbReference>
<dbReference type="InterPro" id="IPR002569">
    <property type="entry name" value="Met_Sox_Rdtase_MsrA_dom"/>
</dbReference>
<dbReference type="InterPro" id="IPR011057">
    <property type="entry name" value="Mss4-like_sf"/>
</dbReference>
<feature type="active site" evidence="10">
    <location>
        <position position="228"/>
    </location>
</feature>
<dbReference type="GO" id="GO:0006979">
    <property type="term" value="P:response to oxidative stress"/>
    <property type="evidence" value="ECO:0007669"/>
    <property type="project" value="InterPro"/>
</dbReference>
<dbReference type="HAMAP" id="MF_01401">
    <property type="entry name" value="MsrA"/>
    <property type="match status" value="1"/>
</dbReference>
<evidence type="ECO:0000259" key="11">
    <source>
        <dbReference type="PROSITE" id="PS51790"/>
    </source>
</evidence>
<dbReference type="FunFam" id="2.170.150.20:FF:000003">
    <property type="entry name" value="Peptide methionine sulfoxide reductase MsrB"/>
    <property type="match status" value="1"/>
</dbReference>
<evidence type="ECO:0000256" key="9">
    <source>
        <dbReference type="HAMAP-Rule" id="MF_01400"/>
    </source>
</evidence>
<dbReference type="EMBL" id="UGTP01000003">
    <property type="protein sequence ID" value="SUC37809.1"/>
    <property type="molecule type" value="Genomic_DNA"/>
</dbReference>
<evidence type="ECO:0000256" key="10">
    <source>
        <dbReference type="HAMAP-Rule" id="MF_01401"/>
    </source>
</evidence>
<feature type="active site" description="Nucleophile" evidence="9">
    <location>
        <position position="190"/>
    </location>
</feature>
<evidence type="ECO:0000313" key="12">
    <source>
        <dbReference type="EMBL" id="SUC37809.1"/>
    </source>
</evidence>
<evidence type="ECO:0000256" key="3">
    <source>
        <dbReference type="ARBA" id="ARBA00023002"/>
    </source>
</evidence>
<accession>A0A379G9W1</accession>
<dbReference type="GO" id="GO:0033744">
    <property type="term" value="F:L-methionine:thioredoxin-disulfide S-oxidoreductase activity"/>
    <property type="evidence" value="ECO:0007669"/>
    <property type="project" value="RHEA"/>
</dbReference>
<dbReference type="InterPro" id="IPR036509">
    <property type="entry name" value="Met_Sox_Rdtase_MsrA_sf"/>
</dbReference>
<comment type="catalytic activity">
    <reaction evidence="7 9">
        <text>L-methionyl-[protein] + [thioredoxin]-disulfide + H2O = L-methionyl-(R)-S-oxide-[protein] + [thioredoxin]-dithiol</text>
        <dbReference type="Rhea" id="RHEA:24164"/>
        <dbReference type="Rhea" id="RHEA-COMP:10698"/>
        <dbReference type="Rhea" id="RHEA-COMP:10700"/>
        <dbReference type="Rhea" id="RHEA-COMP:12313"/>
        <dbReference type="Rhea" id="RHEA-COMP:12314"/>
        <dbReference type="ChEBI" id="CHEBI:15377"/>
        <dbReference type="ChEBI" id="CHEBI:16044"/>
        <dbReference type="ChEBI" id="CHEBI:29950"/>
        <dbReference type="ChEBI" id="CHEBI:45764"/>
        <dbReference type="ChEBI" id="CHEBI:50058"/>
        <dbReference type="EC" id="1.8.4.12"/>
    </reaction>
</comment>
<name>A0A379G9W1_9BACT</name>
<comment type="caution">
    <text evidence="9">Lacks conserved residue(s) required for the propagation of feature annotation.</text>
</comment>
<evidence type="ECO:0000256" key="6">
    <source>
        <dbReference type="ARBA" id="ARBA00047806"/>
    </source>
</evidence>
<organism evidence="12 13">
    <name type="scientific">Prevotella pallens</name>
    <dbReference type="NCBI Taxonomy" id="60133"/>
    <lineage>
        <taxon>Bacteria</taxon>
        <taxon>Pseudomonadati</taxon>
        <taxon>Bacteroidota</taxon>
        <taxon>Bacteroidia</taxon>
        <taxon>Bacteroidales</taxon>
        <taxon>Prevotellaceae</taxon>
        <taxon>Prevotella</taxon>
    </lineage>
</organism>
<dbReference type="NCBIfam" id="TIGR00357">
    <property type="entry name" value="peptide-methionine (R)-S-oxide reductase MsrB"/>
    <property type="match status" value="1"/>
</dbReference>
<evidence type="ECO:0000256" key="8">
    <source>
        <dbReference type="ARBA" id="ARBA00048782"/>
    </source>
</evidence>
<comment type="similarity">
    <text evidence="9">Belongs to the MsrB Met sulfoxide reductase family.</text>
</comment>
<dbReference type="GO" id="GO:0005737">
    <property type="term" value="C:cytoplasm"/>
    <property type="evidence" value="ECO:0007669"/>
    <property type="project" value="TreeGrafter"/>
</dbReference>
<dbReference type="Gene3D" id="2.170.150.20">
    <property type="entry name" value="Peptide methionine sulfoxide reductase"/>
    <property type="match status" value="1"/>
</dbReference>
<dbReference type="PANTHER" id="PTHR10173">
    <property type="entry name" value="METHIONINE SULFOXIDE REDUCTASE"/>
    <property type="match status" value="1"/>
</dbReference>
<feature type="domain" description="MsrB" evidence="11">
    <location>
        <begin position="78"/>
        <end position="201"/>
    </location>
</feature>
<dbReference type="EC" id="1.8.4.12" evidence="9"/>
<proteinExistence type="inferred from homology"/>
<dbReference type="SUPFAM" id="SSF51316">
    <property type="entry name" value="Mss4-like"/>
    <property type="match status" value="1"/>
</dbReference>
<keyword evidence="3 9" id="KW-0560">Oxidoreductase</keyword>
<dbReference type="OrthoDB" id="4174719at2"/>
<comment type="catalytic activity">
    <reaction evidence="6 10">
        <text>L-methionyl-[protein] + [thioredoxin]-disulfide + H2O = L-methionyl-(S)-S-oxide-[protein] + [thioredoxin]-dithiol</text>
        <dbReference type="Rhea" id="RHEA:14217"/>
        <dbReference type="Rhea" id="RHEA-COMP:10698"/>
        <dbReference type="Rhea" id="RHEA-COMP:10700"/>
        <dbReference type="Rhea" id="RHEA-COMP:12313"/>
        <dbReference type="Rhea" id="RHEA-COMP:12315"/>
        <dbReference type="ChEBI" id="CHEBI:15377"/>
        <dbReference type="ChEBI" id="CHEBI:16044"/>
        <dbReference type="ChEBI" id="CHEBI:29950"/>
        <dbReference type="ChEBI" id="CHEBI:44120"/>
        <dbReference type="ChEBI" id="CHEBI:50058"/>
        <dbReference type="EC" id="1.8.4.11"/>
    </reaction>
</comment>
<comment type="similarity">
    <text evidence="1">In the C-terminal section; belongs to the MsrB Met sulfoxide reductase family.</text>
</comment>
<dbReference type="Proteomes" id="UP000254235">
    <property type="component" value="Unassembled WGS sequence"/>
</dbReference>
<comment type="function">
    <text evidence="5 10">Has an important function as a repair enzyme for proteins that have been inactivated by oxidation. Catalyzes the reversible oxidation-reduction of methionine sulfoxide in proteins to methionine.</text>
</comment>
<dbReference type="Pfam" id="PF01625">
    <property type="entry name" value="PMSR"/>
    <property type="match status" value="1"/>
</dbReference>
<dbReference type="GO" id="GO:0008113">
    <property type="term" value="F:peptide-methionine (S)-S-oxide reductase activity"/>
    <property type="evidence" value="ECO:0007669"/>
    <property type="project" value="UniProtKB-UniRule"/>
</dbReference>
<reference evidence="12 13" key="1">
    <citation type="submission" date="2018-06" db="EMBL/GenBank/DDBJ databases">
        <authorList>
            <consortium name="Pathogen Informatics"/>
            <person name="Doyle S."/>
        </authorList>
    </citation>
    <scope>NUCLEOTIDE SEQUENCE [LARGE SCALE GENOMIC DNA]</scope>
    <source>
        <strain evidence="12 13">NCTC13043</strain>
    </source>
</reference>
<evidence type="ECO:0000256" key="4">
    <source>
        <dbReference type="ARBA" id="ARBA00023268"/>
    </source>
</evidence>
<evidence type="ECO:0000256" key="7">
    <source>
        <dbReference type="ARBA" id="ARBA00048488"/>
    </source>
</evidence>
<dbReference type="SUPFAM" id="SSF55068">
    <property type="entry name" value="Peptide methionine sulfoxide reductase"/>
    <property type="match status" value="1"/>
</dbReference>
<gene>
    <name evidence="9 12" type="primary">msrB</name>
    <name evidence="10" type="synonym">msrA</name>
    <name evidence="12" type="ORF">NCTC13043_02307</name>
</gene>
<evidence type="ECO:0000313" key="13">
    <source>
        <dbReference type="Proteomes" id="UP000254235"/>
    </source>
</evidence>
<dbReference type="GO" id="GO:0030091">
    <property type="term" value="P:protein repair"/>
    <property type="evidence" value="ECO:0007669"/>
    <property type="project" value="InterPro"/>
</dbReference>
<protein>
    <recommendedName>
        <fullName evidence="9 10">Multifunctional fusion protein</fullName>
    </recommendedName>
    <domain>
        <recommendedName>
            <fullName evidence="10">Peptide methionine sulfoxide reductase MsrA</fullName>
            <shortName evidence="10">Protein-methionine-S-oxide reductase</shortName>
            <ecNumber evidence="10">1.8.4.11</ecNumber>
        </recommendedName>
        <alternativeName>
            <fullName evidence="10">Peptide-methionine (S)-S-oxide reductase</fullName>
            <shortName evidence="10">Peptide Met(O) reductase</shortName>
        </alternativeName>
    </domain>
    <domain>
        <recommendedName>
            <fullName evidence="9">Peptide methionine sulfoxide reductase MsrB</fullName>
            <ecNumber evidence="9">1.8.4.12</ecNumber>
        </recommendedName>
        <alternativeName>
            <fullName evidence="9">Peptide-methionine (R)-S-oxide reductase</fullName>
        </alternativeName>
    </domain>
</protein>
<dbReference type="EC" id="1.8.4.11" evidence="10"/>
<dbReference type="PROSITE" id="PS51790">
    <property type="entry name" value="MSRB"/>
    <property type="match status" value="1"/>
</dbReference>
<dbReference type="NCBIfam" id="NF004042">
    <property type="entry name" value="PRK05550.1"/>
    <property type="match status" value="1"/>
</dbReference>
<comment type="similarity">
    <text evidence="10">Belongs to the MsrA Met sulfoxide reductase family.</text>
</comment>
<dbReference type="Pfam" id="PF01641">
    <property type="entry name" value="SelR"/>
    <property type="match status" value="1"/>
</dbReference>
<comment type="similarity">
    <text evidence="2">In the N-terminal section; belongs to the MsrA Met sulfoxide reductase family.</text>
</comment>
<evidence type="ECO:0000256" key="2">
    <source>
        <dbReference type="ARBA" id="ARBA00011017"/>
    </source>
</evidence>
<dbReference type="AlphaFoldDB" id="A0A379G9W1"/>
<comment type="catalytic activity">
    <reaction evidence="8 10">
        <text>[thioredoxin]-disulfide + L-methionine + H2O = L-methionine (S)-S-oxide + [thioredoxin]-dithiol</text>
        <dbReference type="Rhea" id="RHEA:19993"/>
        <dbReference type="Rhea" id="RHEA-COMP:10698"/>
        <dbReference type="Rhea" id="RHEA-COMP:10700"/>
        <dbReference type="ChEBI" id="CHEBI:15377"/>
        <dbReference type="ChEBI" id="CHEBI:29950"/>
        <dbReference type="ChEBI" id="CHEBI:50058"/>
        <dbReference type="ChEBI" id="CHEBI:57844"/>
        <dbReference type="ChEBI" id="CHEBI:58772"/>
        <dbReference type="EC" id="1.8.4.11"/>
    </reaction>
</comment>
<evidence type="ECO:0000256" key="1">
    <source>
        <dbReference type="ARBA" id="ARBA00008076"/>
    </source>
</evidence>
<dbReference type="InterPro" id="IPR028427">
    <property type="entry name" value="Met_Sox_Rdtase_MsrB"/>
</dbReference>
<dbReference type="GO" id="GO:0033743">
    <property type="term" value="F:peptide-methionine (R)-S-oxide reductase activity"/>
    <property type="evidence" value="ECO:0007669"/>
    <property type="project" value="UniProtKB-UniRule"/>
</dbReference>
<dbReference type="HAMAP" id="MF_01400">
    <property type="entry name" value="MsrB"/>
    <property type="match status" value="1"/>
</dbReference>
<sequence>MTQSRSTAPATFLLRQCKFKNIFSAVREDCLLFTLCLLLATSVVASCSNSPRIVTNERGNTQIKTTKMTTKTFTRPDDETLRRQLTPEQYAVTQHAATEQPYTNQYDKEFRPGIYVDVTTGEPLFSSADKYDSGCGWPAFSKPIDKRLLVEKADNSHGMQRTEVRSLTGNAHLGHVFNDGPTAQGGQRYCINSASLRFIPLAEMEKEGYGEYTKWVRKEKEIYVAGGCFWGTEHYIKQIKGVLWTEVGYANGHTNHPTYEQVCTDGTGFAEAVHIKYDPTVVSLAFLVKLYFASIDPTSYNRQGNDRGSQYRTGVYYTDPTDLPIIRKVFDAEERKYSVPLEVELLPLKNFYSAEDYHQDYLDKNPTGYCHLPSSLFEYARKAKEK</sequence>
<dbReference type="Gene3D" id="3.30.1060.10">
    <property type="entry name" value="Peptide methionine sulphoxide reductase MsrA"/>
    <property type="match status" value="1"/>
</dbReference>
<keyword evidence="4" id="KW-0511">Multifunctional enzyme</keyword>
<evidence type="ECO:0000256" key="5">
    <source>
        <dbReference type="ARBA" id="ARBA00024679"/>
    </source>
</evidence>
<dbReference type="NCBIfam" id="TIGR00401">
    <property type="entry name" value="msrA"/>
    <property type="match status" value="1"/>
</dbReference>